<evidence type="ECO:0000313" key="3">
    <source>
        <dbReference type="EMBL" id="MCS0590329.1"/>
    </source>
</evidence>
<feature type="region of interest" description="Disordered" evidence="1">
    <location>
        <begin position="132"/>
        <end position="178"/>
    </location>
</feature>
<feature type="signal peptide" evidence="2">
    <location>
        <begin position="1"/>
        <end position="20"/>
    </location>
</feature>
<organism evidence="3 4">
    <name type="scientific">Massilia norwichensis</name>
    <dbReference type="NCBI Taxonomy" id="1442366"/>
    <lineage>
        <taxon>Bacteria</taxon>
        <taxon>Pseudomonadati</taxon>
        <taxon>Pseudomonadota</taxon>
        <taxon>Betaproteobacteria</taxon>
        <taxon>Burkholderiales</taxon>
        <taxon>Oxalobacteraceae</taxon>
        <taxon>Telluria group</taxon>
        <taxon>Massilia</taxon>
    </lineage>
</organism>
<reference evidence="3 4" key="1">
    <citation type="submission" date="2022-08" db="EMBL/GenBank/DDBJ databases">
        <title>Reclassification of Massilia species as members of the genera Telluria, Duganella, Pseudoduganella, Mokoshia gen. nov. and Zemynaea gen. nov. using orthogonal and non-orthogonal genome-based approaches.</title>
        <authorList>
            <person name="Bowman J.P."/>
        </authorList>
    </citation>
    <scope>NUCLEOTIDE SEQUENCE [LARGE SCALE GENOMIC DNA]</scope>
    <source>
        <strain evidence="3 4">LMG 28164</strain>
    </source>
</reference>
<proteinExistence type="predicted"/>
<feature type="chain" id="PRO_5046506572" evidence="2">
    <location>
        <begin position="21"/>
        <end position="178"/>
    </location>
</feature>
<dbReference type="EMBL" id="JANUGX010000015">
    <property type="protein sequence ID" value="MCS0590329.1"/>
    <property type="molecule type" value="Genomic_DNA"/>
</dbReference>
<comment type="caution">
    <text evidence="3">The sequence shown here is derived from an EMBL/GenBank/DDBJ whole genome shotgun (WGS) entry which is preliminary data.</text>
</comment>
<evidence type="ECO:0000256" key="1">
    <source>
        <dbReference type="SAM" id="MobiDB-lite"/>
    </source>
</evidence>
<protein>
    <submittedName>
        <fullName evidence="3">Uncharacterized protein</fullName>
    </submittedName>
</protein>
<evidence type="ECO:0000256" key="2">
    <source>
        <dbReference type="SAM" id="SignalP"/>
    </source>
</evidence>
<name>A0ABT2A803_9BURK</name>
<keyword evidence="2" id="KW-0732">Signal</keyword>
<gene>
    <name evidence="3" type="ORF">NX782_14120</name>
</gene>
<sequence>MKNIVFGLALAAASVVPALAQTNVSISVGQPGFYGRVDIGDFAPRPVLYAPQPVIVRQAPHYVAEPIYLRVPPGHRKHWSKFCGRYDACGRRVLFVRDDWYTNTYVPRYREHFHGHGGRRPDVRVVERVEYRDHDRGHGRGHGGPGRWEEHGRGHGDGPGRGHGHGEGHGGGHGRGHD</sequence>
<dbReference type="Proteomes" id="UP001205560">
    <property type="component" value="Unassembled WGS sequence"/>
</dbReference>
<dbReference type="RefSeq" id="WP_258846108.1">
    <property type="nucleotide sequence ID" value="NZ_JANUGX010000015.1"/>
</dbReference>
<feature type="compositionally biased region" description="Basic and acidic residues" evidence="1">
    <location>
        <begin position="147"/>
        <end position="178"/>
    </location>
</feature>
<keyword evidence="4" id="KW-1185">Reference proteome</keyword>
<accession>A0ABT2A803</accession>
<evidence type="ECO:0000313" key="4">
    <source>
        <dbReference type="Proteomes" id="UP001205560"/>
    </source>
</evidence>